<dbReference type="AlphaFoldDB" id="X8CVH9"/>
<dbReference type="PATRIC" id="fig|1299331.3.peg.2547"/>
<accession>X8CVH9</accession>
<comment type="caution">
    <text evidence="1">The sequence shown here is derived from an EMBL/GenBank/DDBJ whole genome shotgun (WGS) entry which is preliminary data.</text>
</comment>
<gene>
    <name evidence="1" type="ORF">I550_2616</name>
</gene>
<evidence type="ECO:0000313" key="2">
    <source>
        <dbReference type="Proteomes" id="UP000020825"/>
    </source>
</evidence>
<dbReference type="EMBL" id="JAOG01000001">
    <property type="protein sequence ID" value="EUA59468.1"/>
    <property type="molecule type" value="Genomic_DNA"/>
</dbReference>
<organism evidence="1 2">
    <name type="scientific">Mycobacterium intracellulare 1956</name>
    <dbReference type="NCBI Taxonomy" id="1299331"/>
    <lineage>
        <taxon>Bacteria</taxon>
        <taxon>Bacillati</taxon>
        <taxon>Actinomycetota</taxon>
        <taxon>Actinomycetes</taxon>
        <taxon>Mycobacteriales</taxon>
        <taxon>Mycobacteriaceae</taxon>
        <taxon>Mycobacterium</taxon>
        <taxon>Mycobacterium avium complex (MAC)</taxon>
    </lineage>
</organism>
<reference evidence="1 2" key="1">
    <citation type="submission" date="2013-12" db="EMBL/GenBank/DDBJ databases">
        <authorList>
            <person name="Zelazny A."/>
            <person name="Olivier K."/>
            <person name="Holland S."/>
            <person name="Lenaerts A."/>
            <person name="Ordway D."/>
            <person name="DeGroote M.A."/>
            <person name="Parker T."/>
            <person name="Sizemore C."/>
            <person name="Tallon L.J."/>
            <person name="Sadzewicz L.K."/>
            <person name="Sengamalay N."/>
            <person name="Fraser C.M."/>
            <person name="Hine E."/>
            <person name="Shefchek K.A."/>
            <person name="Das S.P."/>
            <person name="Tettelin H."/>
        </authorList>
    </citation>
    <scope>NUCLEOTIDE SEQUENCE [LARGE SCALE GENOMIC DNA]</scope>
    <source>
        <strain evidence="1 2">1956</strain>
    </source>
</reference>
<sequence length="90" mass="10341">MRAAHARSEDGLVSEYKEFSNLRVRHFAHGKARTRIRFVSPMVHRPEMGHRLLKASMVMFPRSPDSLVPLRLRSTGSRTLHFPGRPRPPA</sequence>
<proteinExistence type="predicted"/>
<dbReference type="Proteomes" id="UP000020825">
    <property type="component" value="Unassembled WGS sequence"/>
</dbReference>
<protein>
    <submittedName>
        <fullName evidence="1">Uncharacterized protein</fullName>
    </submittedName>
</protein>
<name>X8CVH9_MYCIT</name>
<evidence type="ECO:0000313" key="1">
    <source>
        <dbReference type="EMBL" id="EUA59468.1"/>
    </source>
</evidence>